<dbReference type="PANTHER" id="PTHR42711:SF13">
    <property type="entry name" value="ABC TRANSPORTER, ATP-BINDING PROTEIN"/>
    <property type="match status" value="1"/>
</dbReference>
<protein>
    <submittedName>
        <fullName evidence="6">ABC transporter ATP-binding protein</fullName>
    </submittedName>
    <submittedName>
        <fullName evidence="5">ABC-type multidrug transport system, ATPase component</fullName>
    </submittedName>
</protein>
<reference evidence="6" key="3">
    <citation type="journal article" date="2020" name="Cell Host Microbe">
        <title>Functional and Genomic Variation between Human-Derived Isolates of Lachnospiraceae Reveals Inter- and Intra-Species Diversity.</title>
        <authorList>
            <person name="Sorbara M.T."/>
            <person name="Littmann E.R."/>
            <person name="Fontana E."/>
            <person name="Moody T.U."/>
            <person name="Kohout C.E."/>
            <person name="Gjonbalaj M."/>
            <person name="Eaton V."/>
            <person name="Seok R."/>
            <person name="Leiner I.M."/>
            <person name="Pamer E.G."/>
        </authorList>
    </citation>
    <scope>NUCLEOTIDE SEQUENCE</scope>
    <source>
        <strain evidence="6">MSK.16.45</strain>
    </source>
</reference>
<keyword evidence="2" id="KW-0547">Nucleotide-binding</keyword>
<dbReference type="AlphaFoldDB" id="A0A0M6WQR8"/>
<dbReference type="GO" id="GO:0016887">
    <property type="term" value="F:ATP hydrolysis activity"/>
    <property type="evidence" value="ECO:0007669"/>
    <property type="project" value="InterPro"/>
</dbReference>
<accession>A0A0M6WQR8</accession>
<keyword evidence="3 6" id="KW-0067">ATP-binding</keyword>
<dbReference type="PROSITE" id="PS00211">
    <property type="entry name" value="ABC_TRANSPORTER_1"/>
    <property type="match status" value="1"/>
</dbReference>
<reference evidence="7" key="1">
    <citation type="submission" date="2015-05" db="EMBL/GenBank/DDBJ databases">
        <authorList>
            <consortium name="Pathogen Informatics"/>
        </authorList>
    </citation>
    <scope>NUCLEOTIDE SEQUENCE [LARGE SCALE GENOMIC DNA]</scope>
    <source>
        <strain evidence="7">T1-815</strain>
    </source>
</reference>
<evidence type="ECO:0000256" key="2">
    <source>
        <dbReference type="ARBA" id="ARBA00022741"/>
    </source>
</evidence>
<evidence type="ECO:0000256" key="3">
    <source>
        <dbReference type="ARBA" id="ARBA00022840"/>
    </source>
</evidence>
<dbReference type="RefSeq" id="WP_055062251.1">
    <property type="nucleotide sequence ID" value="NZ_CVRQ01000025.1"/>
</dbReference>
<evidence type="ECO:0000256" key="1">
    <source>
        <dbReference type="ARBA" id="ARBA00022448"/>
    </source>
</evidence>
<evidence type="ECO:0000313" key="5">
    <source>
        <dbReference type="EMBL" id="CRL40071.1"/>
    </source>
</evidence>
<dbReference type="InterPro" id="IPR027417">
    <property type="entry name" value="P-loop_NTPase"/>
</dbReference>
<dbReference type="SUPFAM" id="SSF52540">
    <property type="entry name" value="P-loop containing nucleoside triphosphate hydrolases"/>
    <property type="match status" value="1"/>
</dbReference>
<reference evidence="5" key="2">
    <citation type="submission" date="2015-05" db="EMBL/GenBank/DDBJ databases">
        <authorList>
            <person name="Wang D.B."/>
            <person name="Wang M."/>
        </authorList>
    </citation>
    <scope>NUCLEOTIDE SEQUENCE [LARGE SCALE GENOMIC DNA]</scope>
    <source>
        <strain evidence="5">T1-815</strain>
    </source>
</reference>
<dbReference type="InterPro" id="IPR003593">
    <property type="entry name" value="AAA+_ATPase"/>
</dbReference>
<keyword evidence="7" id="KW-1185">Reference proteome</keyword>
<sequence>MQVIQIKDVCKAFDQRQVLNNISLSVEEGEIFGLLGPSGAGKTTLIKMLIGLLSATSGNIAILGKELDKKIDESFPSFGMVLDNDGLYDRLNCYDNLELYARIYSISNRKKVINDLLEKVGLIESSKKSVSNLSKGMRQRLSFARAILHSPKIVFLDEPTSGLDPATTLQIHSMMKTLKESGTTIFLTTHNMNEAQKMCDHLALLNEGNIVEEGTPEDICLHHRKKCEVNIEMTNGEKYMVDSHDLLTVLQTVLDTNNKIRSIHSNEPNLEEVFIELTGRDLR</sequence>
<dbReference type="PANTHER" id="PTHR42711">
    <property type="entry name" value="ABC TRANSPORTER ATP-BINDING PROTEIN"/>
    <property type="match status" value="1"/>
</dbReference>
<evidence type="ECO:0000313" key="6">
    <source>
        <dbReference type="EMBL" id="NSC77714.1"/>
    </source>
</evidence>
<dbReference type="EMBL" id="CVRQ01000025">
    <property type="protein sequence ID" value="CRL40071.1"/>
    <property type="molecule type" value="Genomic_DNA"/>
</dbReference>
<dbReference type="InterPro" id="IPR017871">
    <property type="entry name" value="ABC_transporter-like_CS"/>
</dbReference>
<dbReference type="Gene3D" id="3.40.50.300">
    <property type="entry name" value="P-loop containing nucleotide triphosphate hydrolases"/>
    <property type="match status" value="1"/>
</dbReference>
<dbReference type="GO" id="GO:0005524">
    <property type="term" value="F:ATP binding"/>
    <property type="evidence" value="ECO:0007669"/>
    <property type="project" value="UniProtKB-KW"/>
</dbReference>
<reference evidence="6" key="4">
    <citation type="submission" date="2020-02" db="EMBL/GenBank/DDBJ databases">
        <authorList>
            <person name="Littmann E."/>
            <person name="Sorbara M."/>
        </authorList>
    </citation>
    <scope>NUCLEOTIDE SEQUENCE</scope>
    <source>
        <strain evidence="6">MSK.16.45</strain>
    </source>
</reference>
<feature type="domain" description="ABC transporter" evidence="4">
    <location>
        <begin position="4"/>
        <end position="232"/>
    </location>
</feature>
<dbReference type="CDD" id="cd03230">
    <property type="entry name" value="ABC_DR_subfamily_A"/>
    <property type="match status" value="1"/>
</dbReference>
<dbReference type="Proteomes" id="UP001193756">
    <property type="component" value="Unassembled WGS sequence"/>
</dbReference>
<keyword evidence="1" id="KW-0813">Transport</keyword>
<dbReference type="PROSITE" id="PS50893">
    <property type="entry name" value="ABC_TRANSPORTER_2"/>
    <property type="match status" value="1"/>
</dbReference>
<name>A0A0M6WQR8_9FIRM</name>
<dbReference type="InterPro" id="IPR050763">
    <property type="entry name" value="ABC_transporter_ATP-binding"/>
</dbReference>
<dbReference type="SMART" id="SM00382">
    <property type="entry name" value="AAA"/>
    <property type="match status" value="1"/>
</dbReference>
<dbReference type="EMBL" id="JAAIMP010000015">
    <property type="protein sequence ID" value="NSC77714.1"/>
    <property type="molecule type" value="Genomic_DNA"/>
</dbReference>
<evidence type="ECO:0000313" key="7">
    <source>
        <dbReference type="Proteomes" id="UP000049472"/>
    </source>
</evidence>
<dbReference type="Pfam" id="PF00005">
    <property type="entry name" value="ABC_tran"/>
    <property type="match status" value="1"/>
</dbReference>
<gene>
    <name evidence="6" type="ORF">G4312_10560</name>
    <name evidence="5" type="ORF">T1815_22321</name>
</gene>
<evidence type="ECO:0000259" key="4">
    <source>
        <dbReference type="PROSITE" id="PS50893"/>
    </source>
</evidence>
<dbReference type="InterPro" id="IPR003439">
    <property type="entry name" value="ABC_transporter-like_ATP-bd"/>
</dbReference>
<proteinExistence type="predicted"/>
<organism evidence="5 7">
    <name type="scientific">Agathobacter rectalis</name>
    <dbReference type="NCBI Taxonomy" id="39491"/>
    <lineage>
        <taxon>Bacteria</taxon>
        <taxon>Bacillati</taxon>
        <taxon>Bacillota</taxon>
        <taxon>Clostridia</taxon>
        <taxon>Lachnospirales</taxon>
        <taxon>Lachnospiraceae</taxon>
        <taxon>Agathobacter</taxon>
    </lineage>
</organism>
<dbReference type="Proteomes" id="UP000049472">
    <property type="component" value="Unassembled WGS sequence"/>
</dbReference>